<dbReference type="EMBL" id="FTOA01000013">
    <property type="protein sequence ID" value="SIT19932.1"/>
    <property type="molecule type" value="Genomic_DNA"/>
</dbReference>
<keyword evidence="2 4" id="KW-0808">Transferase</keyword>
<dbReference type="InterPro" id="IPR029063">
    <property type="entry name" value="SAM-dependent_MTases_sf"/>
</dbReference>
<name>A0A1N7QAN8_9PROT</name>
<gene>
    <name evidence="4" type="ORF">SAMN05421779_11338</name>
</gene>
<evidence type="ECO:0000313" key="5">
    <source>
        <dbReference type="Proteomes" id="UP000185678"/>
    </source>
</evidence>
<proteinExistence type="predicted"/>
<keyword evidence="5" id="KW-1185">Reference proteome</keyword>
<accession>A0A1N7QAN8</accession>
<reference evidence="4 5" key="1">
    <citation type="submission" date="2017-01" db="EMBL/GenBank/DDBJ databases">
        <authorList>
            <person name="Mah S.A."/>
            <person name="Swanson W.J."/>
            <person name="Moy G.W."/>
            <person name="Vacquier V.D."/>
        </authorList>
    </citation>
    <scope>NUCLEOTIDE SEQUENCE [LARGE SCALE GENOMIC DNA]</scope>
    <source>
        <strain evidence="4 5">DSM 11589</strain>
    </source>
</reference>
<evidence type="ECO:0000256" key="3">
    <source>
        <dbReference type="SAM" id="MobiDB-lite"/>
    </source>
</evidence>
<feature type="region of interest" description="Disordered" evidence="3">
    <location>
        <begin position="1"/>
        <end position="26"/>
    </location>
</feature>
<dbReference type="CDD" id="cd02440">
    <property type="entry name" value="AdoMet_MTases"/>
    <property type="match status" value="1"/>
</dbReference>
<keyword evidence="1 4" id="KW-0489">Methyltransferase</keyword>
<dbReference type="STRING" id="80876.SAMN05421779_11338"/>
<dbReference type="OrthoDB" id="9803017at2"/>
<dbReference type="Gene3D" id="3.40.50.150">
    <property type="entry name" value="Vaccinia Virus protein VP39"/>
    <property type="match status" value="1"/>
</dbReference>
<dbReference type="SUPFAM" id="SSF53335">
    <property type="entry name" value="S-adenosyl-L-methionine-dependent methyltransferases"/>
    <property type="match status" value="1"/>
</dbReference>
<dbReference type="PANTHER" id="PTHR43542:SF1">
    <property type="entry name" value="METHYLTRANSFERASE"/>
    <property type="match status" value="1"/>
</dbReference>
<protein>
    <submittedName>
        <fullName evidence="4">16S rRNA (Guanine966-N2)-methyltransferase</fullName>
    </submittedName>
</protein>
<evidence type="ECO:0000313" key="4">
    <source>
        <dbReference type="EMBL" id="SIT19932.1"/>
    </source>
</evidence>
<dbReference type="InterPro" id="IPR004398">
    <property type="entry name" value="RNA_MeTrfase_RsmD"/>
</dbReference>
<dbReference type="GO" id="GO:0031167">
    <property type="term" value="P:rRNA methylation"/>
    <property type="evidence" value="ECO:0007669"/>
    <property type="project" value="InterPro"/>
</dbReference>
<dbReference type="Pfam" id="PF03602">
    <property type="entry name" value="Cons_hypoth95"/>
    <property type="match status" value="1"/>
</dbReference>
<feature type="compositionally biased region" description="Basic and acidic residues" evidence="3">
    <location>
        <begin position="17"/>
        <end position="26"/>
    </location>
</feature>
<organism evidence="4 5">
    <name type="scientific">Insolitispirillum peregrinum</name>
    <dbReference type="NCBI Taxonomy" id="80876"/>
    <lineage>
        <taxon>Bacteria</taxon>
        <taxon>Pseudomonadati</taxon>
        <taxon>Pseudomonadota</taxon>
        <taxon>Alphaproteobacteria</taxon>
        <taxon>Rhodospirillales</taxon>
        <taxon>Novispirillaceae</taxon>
        <taxon>Insolitispirillum</taxon>
    </lineage>
</organism>
<dbReference type="PANTHER" id="PTHR43542">
    <property type="entry name" value="METHYLTRANSFERASE"/>
    <property type="match status" value="1"/>
</dbReference>
<evidence type="ECO:0000256" key="2">
    <source>
        <dbReference type="ARBA" id="ARBA00022679"/>
    </source>
</evidence>
<evidence type="ECO:0000256" key="1">
    <source>
        <dbReference type="ARBA" id="ARBA00022603"/>
    </source>
</evidence>
<dbReference type="GO" id="GO:0008168">
    <property type="term" value="F:methyltransferase activity"/>
    <property type="evidence" value="ECO:0007669"/>
    <property type="project" value="UniProtKB-KW"/>
</dbReference>
<dbReference type="Proteomes" id="UP000185678">
    <property type="component" value="Unassembled WGS sequence"/>
</dbReference>
<dbReference type="RefSeq" id="WP_076402147.1">
    <property type="nucleotide sequence ID" value="NZ_FTOA01000013.1"/>
</dbReference>
<dbReference type="NCBIfam" id="TIGR00095">
    <property type="entry name" value="16S rRNA (guanine(966)-N(2))-methyltransferase RsmD"/>
    <property type="match status" value="1"/>
</dbReference>
<dbReference type="PIRSF" id="PIRSF004553">
    <property type="entry name" value="CHP00095"/>
    <property type="match status" value="1"/>
</dbReference>
<sequence length="191" mass="20242">MRIVGGDFRGKPLVAPEGRDSVRPTSDRARESVFNVLMHNHFGSLDGVRVLDVFAGTGALGLEALSRGAAHVVFFERGGPAVAALKANIAALKVERRTTLVFGDATTPPLAGRGSAGELVFLDPPYEAGVLVPTLDALARRGWLADGAVVVCEQHFATDLEPPAGFEVLDERRYGKAKVTFLSFHAVPPVA</sequence>
<dbReference type="AlphaFoldDB" id="A0A1N7QAN8"/>